<protein>
    <recommendedName>
        <fullName evidence="5">Secreted protein</fullName>
    </recommendedName>
</protein>
<keyword evidence="1" id="KW-1133">Transmembrane helix</keyword>
<feature type="transmembrane region" description="Helical" evidence="1">
    <location>
        <begin position="247"/>
        <end position="264"/>
    </location>
</feature>
<accession>A0AAW1VFB3</accession>
<sequence>MGNFRCVLVYLVVLQVVIKSTTGVLVRDDVEKCIAGTKAILLRQQNLTQGAFDEVRDKQFDDARKLQDKKYDSLNTTIMKERGVLLTFRQSAVDDKYDVSACNDSSAIYKLIGNSFNASAQEITAEFYGLINRNYTRFQTSLNQLAQTYVDLEQKLKNCGDTETTCFEKLQNECTDVHVQDAMEDLETKYSGVCELSFFNVFSPQIENLYKLKIKDVGDHTQQMKACYRITKSSNGTDAKTNGGTSIRFLNLLMIFSMLFIVFAHI</sequence>
<gene>
    <name evidence="3" type="ORF">WA026_013286</name>
</gene>
<reference evidence="3 4" key="1">
    <citation type="submission" date="2023-03" db="EMBL/GenBank/DDBJ databases">
        <title>Genome insight into feeding habits of ladybird beetles.</title>
        <authorList>
            <person name="Li H.-S."/>
            <person name="Huang Y.-H."/>
            <person name="Pang H."/>
        </authorList>
    </citation>
    <scope>NUCLEOTIDE SEQUENCE [LARGE SCALE GENOMIC DNA]</scope>
    <source>
        <strain evidence="3">SYSU_2023b</strain>
        <tissue evidence="3">Whole body</tissue>
    </source>
</reference>
<evidence type="ECO:0008006" key="5">
    <source>
        <dbReference type="Google" id="ProtNLM"/>
    </source>
</evidence>
<evidence type="ECO:0000256" key="1">
    <source>
        <dbReference type="SAM" id="Phobius"/>
    </source>
</evidence>
<evidence type="ECO:0000313" key="3">
    <source>
        <dbReference type="EMBL" id="KAK9890945.1"/>
    </source>
</evidence>
<keyword evidence="1" id="KW-0812">Transmembrane</keyword>
<feature type="chain" id="PRO_5043822480" description="Secreted protein" evidence="2">
    <location>
        <begin position="24"/>
        <end position="266"/>
    </location>
</feature>
<keyword evidence="2" id="KW-0732">Signal</keyword>
<comment type="caution">
    <text evidence="3">The sequence shown here is derived from an EMBL/GenBank/DDBJ whole genome shotgun (WGS) entry which is preliminary data.</text>
</comment>
<keyword evidence="4" id="KW-1185">Reference proteome</keyword>
<organism evidence="3 4">
    <name type="scientific">Henosepilachna vigintioctopunctata</name>
    <dbReference type="NCBI Taxonomy" id="420089"/>
    <lineage>
        <taxon>Eukaryota</taxon>
        <taxon>Metazoa</taxon>
        <taxon>Ecdysozoa</taxon>
        <taxon>Arthropoda</taxon>
        <taxon>Hexapoda</taxon>
        <taxon>Insecta</taxon>
        <taxon>Pterygota</taxon>
        <taxon>Neoptera</taxon>
        <taxon>Endopterygota</taxon>
        <taxon>Coleoptera</taxon>
        <taxon>Polyphaga</taxon>
        <taxon>Cucujiformia</taxon>
        <taxon>Coccinelloidea</taxon>
        <taxon>Coccinellidae</taxon>
        <taxon>Epilachninae</taxon>
        <taxon>Epilachnini</taxon>
        <taxon>Henosepilachna</taxon>
    </lineage>
</organism>
<name>A0AAW1VFB3_9CUCU</name>
<proteinExistence type="predicted"/>
<dbReference type="AlphaFoldDB" id="A0AAW1VFB3"/>
<dbReference type="Proteomes" id="UP001431783">
    <property type="component" value="Unassembled WGS sequence"/>
</dbReference>
<keyword evidence="1" id="KW-0472">Membrane</keyword>
<evidence type="ECO:0000313" key="4">
    <source>
        <dbReference type="Proteomes" id="UP001431783"/>
    </source>
</evidence>
<dbReference type="EMBL" id="JARQZJ010000127">
    <property type="protein sequence ID" value="KAK9890945.1"/>
    <property type="molecule type" value="Genomic_DNA"/>
</dbReference>
<feature type="signal peptide" evidence="2">
    <location>
        <begin position="1"/>
        <end position="23"/>
    </location>
</feature>
<evidence type="ECO:0000256" key="2">
    <source>
        <dbReference type="SAM" id="SignalP"/>
    </source>
</evidence>